<evidence type="ECO:0000313" key="2">
    <source>
        <dbReference type="EMBL" id="OTP10065.1"/>
    </source>
</evidence>
<dbReference type="InterPro" id="IPR000182">
    <property type="entry name" value="GNAT_dom"/>
</dbReference>
<organism evidence="2 3">
    <name type="scientific">Candidatus Enterococcus wittei</name>
    <dbReference type="NCBI Taxonomy" id="1987383"/>
    <lineage>
        <taxon>Bacteria</taxon>
        <taxon>Bacillati</taxon>
        <taxon>Bacillota</taxon>
        <taxon>Bacilli</taxon>
        <taxon>Lactobacillales</taxon>
        <taxon>Enterococcaceae</taxon>
        <taxon>Enterococcus</taxon>
    </lineage>
</organism>
<dbReference type="RefSeq" id="WP_256924544.1">
    <property type="nucleotide sequence ID" value="NZ_NGMO01000003.1"/>
</dbReference>
<reference evidence="2 3" key="1">
    <citation type="submission" date="2017-05" db="EMBL/GenBank/DDBJ databases">
        <title>The Genome Sequence of Enterococcus sp. 10A9_DIV0425.</title>
        <authorList>
            <consortium name="The Broad Institute Genomics Platform"/>
            <consortium name="The Broad Institute Genomic Center for Infectious Diseases"/>
            <person name="Earl A."/>
            <person name="Manson A."/>
            <person name="Schwartman J."/>
            <person name="Gilmore M."/>
            <person name="Abouelleil A."/>
            <person name="Cao P."/>
            <person name="Chapman S."/>
            <person name="Cusick C."/>
            <person name="Shea T."/>
            <person name="Young S."/>
            <person name="Neafsey D."/>
            <person name="Nusbaum C."/>
            <person name="Birren B."/>
        </authorList>
    </citation>
    <scope>NUCLEOTIDE SEQUENCE [LARGE SCALE GENOMIC DNA]</scope>
    <source>
        <strain evidence="2 3">10A9_DIV0425</strain>
    </source>
</reference>
<sequence>MEDTSTEKVLGYVHAEKYESLLAPTLFNVLALAVITEAQHHGVGKALMKGLEKEGKIRGFAGIRLNSGETRIQAHQFYEHIGYQLTKWQKHYMKEL</sequence>
<dbReference type="SUPFAM" id="SSF55729">
    <property type="entry name" value="Acyl-CoA N-acyltransferases (Nat)"/>
    <property type="match status" value="1"/>
</dbReference>
<feature type="domain" description="N-acetyltransferase" evidence="1">
    <location>
        <begin position="1"/>
        <end position="96"/>
    </location>
</feature>
<dbReference type="Pfam" id="PF13508">
    <property type="entry name" value="Acetyltransf_7"/>
    <property type="match status" value="1"/>
</dbReference>
<name>A0A242JXL9_9ENTE</name>
<dbReference type="STRING" id="1987383.A5844_001762"/>
<comment type="caution">
    <text evidence="2">The sequence shown here is derived from an EMBL/GenBank/DDBJ whole genome shotgun (WGS) entry which is preliminary data.</text>
</comment>
<dbReference type="EMBL" id="NGMO01000003">
    <property type="protein sequence ID" value="OTP10065.1"/>
    <property type="molecule type" value="Genomic_DNA"/>
</dbReference>
<accession>A0A242JXL9</accession>
<protein>
    <recommendedName>
        <fullName evidence="1">N-acetyltransferase domain-containing protein</fullName>
    </recommendedName>
</protein>
<dbReference type="GO" id="GO:0016747">
    <property type="term" value="F:acyltransferase activity, transferring groups other than amino-acyl groups"/>
    <property type="evidence" value="ECO:0007669"/>
    <property type="project" value="InterPro"/>
</dbReference>
<dbReference type="Gene3D" id="3.40.630.30">
    <property type="match status" value="1"/>
</dbReference>
<proteinExistence type="predicted"/>
<dbReference type="InterPro" id="IPR016181">
    <property type="entry name" value="Acyl_CoA_acyltransferase"/>
</dbReference>
<evidence type="ECO:0000259" key="1">
    <source>
        <dbReference type="PROSITE" id="PS51186"/>
    </source>
</evidence>
<dbReference type="PROSITE" id="PS51186">
    <property type="entry name" value="GNAT"/>
    <property type="match status" value="1"/>
</dbReference>
<keyword evidence="3" id="KW-1185">Reference proteome</keyword>
<dbReference type="CDD" id="cd04301">
    <property type="entry name" value="NAT_SF"/>
    <property type="match status" value="1"/>
</dbReference>
<dbReference type="AlphaFoldDB" id="A0A242JXL9"/>
<gene>
    <name evidence="2" type="ORF">A5844_001762</name>
</gene>
<dbReference type="Proteomes" id="UP000194933">
    <property type="component" value="Unassembled WGS sequence"/>
</dbReference>
<evidence type="ECO:0000313" key="3">
    <source>
        <dbReference type="Proteomes" id="UP000194933"/>
    </source>
</evidence>